<proteinExistence type="inferred from homology"/>
<dbReference type="Proteomes" id="UP001327560">
    <property type="component" value="Chromosome 7"/>
</dbReference>
<dbReference type="AlphaFoldDB" id="A0AAQ3KT87"/>
<keyword evidence="2" id="KW-0732">Signal</keyword>
<evidence type="ECO:0000313" key="3">
    <source>
        <dbReference type="EMBL" id="WOL12713.1"/>
    </source>
</evidence>
<dbReference type="PANTHER" id="PTHR23201:SF20">
    <property type="entry name" value="GIBBERELLIN-REGULATED PROTEIN 9-LIKE"/>
    <property type="match status" value="1"/>
</dbReference>
<accession>A0AAQ3KT87</accession>
<feature type="chain" id="PRO_5042834002" evidence="2">
    <location>
        <begin position="25"/>
        <end position="112"/>
    </location>
</feature>
<keyword evidence="4" id="KW-1185">Reference proteome</keyword>
<dbReference type="Pfam" id="PF02704">
    <property type="entry name" value="GASA"/>
    <property type="match status" value="1"/>
</dbReference>
<dbReference type="EMBL" id="CP136896">
    <property type="protein sequence ID" value="WOL12713.1"/>
    <property type="molecule type" value="Genomic_DNA"/>
</dbReference>
<evidence type="ECO:0000313" key="4">
    <source>
        <dbReference type="Proteomes" id="UP001327560"/>
    </source>
</evidence>
<dbReference type="InterPro" id="IPR003854">
    <property type="entry name" value="GASA"/>
</dbReference>
<organism evidence="3 4">
    <name type="scientific">Canna indica</name>
    <name type="common">Indian-shot</name>
    <dbReference type="NCBI Taxonomy" id="4628"/>
    <lineage>
        <taxon>Eukaryota</taxon>
        <taxon>Viridiplantae</taxon>
        <taxon>Streptophyta</taxon>
        <taxon>Embryophyta</taxon>
        <taxon>Tracheophyta</taxon>
        <taxon>Spermatophyta</taxon>
        <taxon>Magnoliopsida</taxon>
        <taxon>Liliopsida</taxon>
        <taxon>Zingiberales</taxon>
        <taxon>Cannaceae</taxon>
        <taxon>Canna</taxon>
    </lineage>
</organism>
<gene>
    <name evidence="3" type="ORF">Cni_G21480</name>
</gene>
<dbReference type="PANTHER" id="PTHR23201">
    <property type="entry name" value="EXTENSIN, PROLINE-RICH PROTEIN"/>
    <property type="match status" value="1"/>
</dbReference>
<name>A0AAQ3KT87_9LILI</name>
<evidence type="ECO:0000256" key="1">
    <source>
        <dbReference type="ARBA" id="ARBA00010582"/>
    </source>
</evidence>
<sequence>MNSCSKKLLPSSLLIIYLFLHVVAEAYVDNTAAKVQGKNIAALDGIHPPPKINCDLACAMRCKKASRKNVCSRACSSCCLRCQCVPPGTSGNKNLCPCYANLTTRGRKPKCP</sequence>
<reference evidence="3 4" key="1">
    <citation type="submission" date="2023-10" db="EMBL/GenBank/DDBJ databases">
        <title>Chromosome-scale genome assembly provides insights into flower coloration mechanisms of Canna indica.</title>
        <authorList>
            <person name="Li C."/>
        </authorList>
    </citation>
    <scope>NUCLEOTIDE SEQUENCE [LARGE SCALE GENOMIC DNA]</scope>
    <source>
        <tissue evidence="3">Flower</tissue>
    </source>
</reference>
<protein>
    <submittedName>
        <fullName evidence="3">Gibberellin-regulated protein</fullName>
    </submittedName>
</protein>
<evidence type="ECO:0000256" key="2">
    <source>
        <dbReference type="SAM" id="SignalP"/>
    </source>
</evidence>
<feature type="signal peptide" evidence="2">
    <location>
        <begin position="1"/>
        <end position="24"/>
    </location>
</feature>
<comment type="similarity">
    <text evidence="1">Belongs to the GASA family.</text>
</comment>